<reference evidence="1 2" key="1">
    <citation type="journal article" date="2019" name="Sci. Rep.">
        <title>Orb-weaving spider Araneus ventricosus genome elucidates the spidroin gene catalogue.</title>
        <authorList>
            <person name="Kono N."/>
            <person name="Nakamura H."/>
            <person name="Ohtoshi R."/>
            <person name="Moran D.A.P."/>
            <person name="Shinohara A."/>
            <person name="Yoshida Y."/>
            <person name="Fujiwara M."/>
            <person name="Mori M."/>
            <person name="Tomita M."/>
            <person name="Arakawa K."/>
        </authorList>
    </citation>
    <scope>NUCLEOTIDE SEQUENCE [LARGE SCALE GENOMIC DNA]</scope>
</reference>
<protein>
    <submittedName>
        <fullName evidence="1">Uncharacterized protein</fullName>
    </submittedName>
</protein>
<dbReference type="AlphaFoldDB" id="A0A4Y2FB59"/>
<dbReference type="EMBL" id="BGPR01000852">
    <property type="protein sequence ID" value="GBM37878.1"/>
    <property type="molecule type" value="Genomic_DNA"/>
</dbReference>
<evidence type="ECO:0000313" key="1">
    <source>
        <dbReference type="EMBL" id="GBM37878.1"/>
    </source>
</evidence>
<keyword evidence="2" id="KW-1185">Reference proteome</keyword>
<gene>
    <name evidence="1" type="ORF">AVEN_193394_1</name>
</gene>
<evidence type="ECO:0000313" key="2">
    <source>
        <dbReference type="Proteomes" id="UP000499080"/>
    </source>
</evidence>
<organism evidence="1 2">
    <name type="scientific">Araneus ventricosus</name>
    <name type="common">Orbweaver spider</name>
    <name type="synonym">Epeira ventricosa</name>
    <dbReference type="NCBI Taxonomy" id="182803"/>
    <lineage>
        <taxon>Eukaryota</taxon>
        <taxon>Metazoa</taxon>
        <taxon>Ecdysozoa</taxon>
        <taxon>Arthropoda</taxon>
        <taxon>Chelicerata</taxon>
        <taxon>Arachnida</taxon>
        <taxon>Araneae</taxon>
        <taxon>Araneomorphae</taxon>
        <taxon>Entelegynae</taxon>
        <taxon>Araneoidea</taxon>
        <taxon>Araneidae</taxon>
        <taxon>Araneus</taxon>
    </lineage>
</organism>
<proteinExistence type="predicted"/>
<sequence>MRRKGYYPYDYFDSFSKFHRNLSPPHRPSSIPSQIKPVSDDDHQYAQRIWKATPQTLVTSTIPYVTSDALLHGCIPEFQKIMPQFHATPPMYTDLD</sequence>
<dbReference type="Proteomes" id="UP000499080">
    <property type="component" value="Unassembled WGS sequence"/>
</dbReference>
<name>A0A4Y2FB59_ARAVE</name>
<comment type="caution">
    <text evidence="1">The sequence shown here is derived from an EMBL/GenBank/DDBJ whole genome shotgun (WGS) entry which is preliminary data.</text>
</comment>
<accession>A0A4Y2FB59</accession>